<dbReference type="Proteomes" id="UP000515151">
    <property type="component" value="Chromosome 8"/>
</dbReference>
<dbReference type="PROSITE" id="PS50089">
    <property type="entry name" value="ZF_RING_2"/>
    <property type="match status" value="1"/>
</dbReference>
<dbReference type="EC" id="2.3.2.27" evidence="4"/>
<keyword evidence="5" id="KW-0808">Transferase</keyword>
<comment type="catalytic activity">
    <reaction evidence="1">
        <text>S-ubiquitinyl-[E2 ubiquitin-conjugating enzyme]-L-cysteine + [acceptor protein]-L-lysine = [E2 ubiquitin-conjugating enzyme]-L-cysteine + N(6)-ubiquitinyl-[acceptor protein]-L-lysine.</text>
        <dbReference type="EC" id="2.3.2.27"/>
    </reaction>
</comment>
<evidence type="ECO:0000256" key="10">
    <source>
        <dbReference type="ARBA" id="ARBA00022833"/>
    </source>
</evidence>
<keyword evidence="6 15" id="KW-0812">Transmembrane</keyword>
<protein>
    <recommendedName>
        <fullName evidence="4">RING-type E3 ubiquitin transferase</fullName>
        <ecNumber evidence="4">2.3.2.27</ecNumber>
    </recommendedName>
</protein>
<dbReference type="AlphaFoldDB" id="A0A6P8BST4"/>
<evidence type="ECO:0000256" key="2">
    <source>
        <dbReference type="ARBA" id="ARBA00004167"/>
    </source>
</evidence>
<comment type="similarity">
    <text evidence="13">Belongs to the RING-type zinc finger family. ATL subfamily.</text>
</comment>
<comment type="pathway">
    <text evidence="3">Protein modification; protein ubiquitination.</text>
</comment>
<dbReference type="GO" id="GO:0016020">
    <property type="term" value="C:membrane"/>
    <property type="evidence" value="ECO:0007669"/>
    <property type="project" value="UniProtKB-SubCell"/>
</dbReference>
<evidence type="ECO:0000256" key="13">
    <source>
        <dbReference type="ARBA" id="ARBA00024209"/>
    </source>
</evidence>
<evidence type="ECO:0000313" key="18">
    <source>
        <dbReference type="RefSeq" id="XP_031372553.1"/>
    </source>
</evidence>
<evidence type="ECO:0000256" key="6">
    <source>
        <dbReference type="ARBA" id="ARBA00022692"/>
    </source>
</evidence>
<keyword evidence="12 15" id="KW-0472">Membrane</keyword>
<dbReference type="InterPro" id="IPR001841">
    <property type="entry name" value="Znf_RING"/>
</dbReference>
<feature type="domain" description="RING-type" evidence="16">
    <location>
        <begin position="80"/>
        <end position="122"/>
    </location>
</feature>
<evidence type="ECO:0000259" key="16">
    <source>
        <dbReference type="PROSITE" id="PS50089"/>
    </source>
</evidence>
<reference evidence="18" key="2">
    <citation type="submission" date="2025-08" db="UniProtKB">
        <authorList>
            <consortium name="RefSeq"/>
        </authorList>
    </citation>
    <scope>IDENTIFICATION</scope>
    <source>
        <tissue evidence="18">Leaf</tissue>
    </source>
</reference>
<evidence type="ECO:0000256" key="1">
    <source>
        <dbReference type="ARBA" id="ARBA00000900"/>
    </source>
</evidence>
<evidence type="ECO:0000256" key="8">
    <source>
        <dbReference type="ARBA" id="ARBA00022771"/>
    </source>
</evidence>
<dbReference type="GO" id="GO:0061630">
    <property type="term" value="F:ubiquitin protein ligase activity"/>
    <property type="evidence" value="ECO:0007669"/>
    <property type="project" value="UniProtKB-EC"/>
</dbReference>
<keyword evidence="11 15" id="KW-1133">Transmembrane helix</keyword>
<evidence type="ECO:0000313" key="17">
    <source>
        <dbReference type="Proteomes" id="UP000515151"/>
    </source>
</evidence>
<dbReference type="PANTHER" id="PTHR46913">
    <property type="entry name" value="RING-H2 FINGER PROTEIN ATL16"/>
    <property type="match status" value="1"/>
</dbReference>
<dbReference type="GO" id="GO:0008270">
    <property type="term" value="F:zinc ion binding"/>
    <property type="evidence" value="ECO:0007669"/>
    <property type="project" value="UniProtKB-KW"/>
</dbReference>
<reference evidence="17" key="1">
    <citation type="journal article" date="2020" name="Plant Biotechnol. J.">
        <title>The pomegranate (Punica granatum L.) draft genome dissects genetic divergence between soft- and hard-seeded cultivars.</title>
        <authorList>
            <person name="Luo X."/>
            <person name="Li H."/>
            <person name="Wu Z."/>
            <person name="Yao W."/>
            <person name="Zhao P."/>
            <person name="Cao D."/>
            <person name="Yu H."/>
            <person name="Li K."/>
            <person name="Poudel K."/>
            <person name="Zhao D."/>
            <person name="Zhang F."/>
            <person name="Xia X."/>
            <person name="Chen L."/>
            <person name="Wang Q."/>
            <person name="Jing D."/>
            <person name="Cao S."/>
        </authorList>
    </citation>
    <scope>NUCLEOTIDE SEQUENCE [LARGE SCALE GENOMIC DNA]</scope>
    <source>
        <strain evidence="17">cv. Tunisia</strain>
    </source>
</reference>
<dbReference type="SMART" id="SM00184">
    <property type="entry name" value="RING"/>
    <property type="match status" value="1"/>
</dbReference>
<keyword evidence="9" id="KW-0833">Ubl conjugation pathway</keyword>
<keyword evidence="17" id="KW-1185">Reference proteome</keyword>
<accession>A0A6P8BST4</accession>
<dbReference type="CDD" id="cd16461">
    <property type="entry name" value="RING-H2_EL5-like"/>
    <property type="match status" value="1"/>
</dbReference>
<comment type="subcellular location">
    <subcellularLocation>
        <location evidence="2">Membrane</location>
        <topology evidence="2">Single-pass membrane protein</topology>
    </subcellularLocation>
</comment>
<dbReference type="PANTHER" id="PTHR46913:SF1">
    <property type="entry name" value="RING-H2 FINGER PROTEIN ATL16"/>
    <property type="match status" value="1"/>
</dbReference>
<evidence type="ECO:0000256" key="11">
    <source>
        <dbReference type="ARBA" id="ARBA00022989"/>
    </source>
</evidence>
<dbReference type="RefSeq" id="XP_031372553.1">
    <property type="nucleotide sequence ID" value="XM_031516693.1"/>
</dbReference>
<evidence type="ECO:0000256" key="4">
    <source>
        <dbReference type="ARBA" id="ARBA00012483"/>
    </source>
</evidence>
<evidence type="ECO:0000256" key="9">
    <source>
        <dbReference type="ARBA" id="ARBA00022786"/>
    </source>
</evidence>
<dbReference type="GeneID" id="116187764"/>
<gene>
    <name evidence="18" type="primary">LOC116187764</name>
</gene>
<dbReference type="SUPFAM" id="SSF57850">
    <property type="entry name" value="RING/U-box"/>
    <property type="match status" value="1"/>
</dbReference>
<organism evidence="17 18">
    <name type="scientific">Punica granatum</name>
    <name type="common">Pomegranate</name>
    <dbReference type="NCBI Taxonomy" id="22663"/>
    <lineage>
        <taxon>Eukaryota</taxon>
        <taxon>Viridiplantae</taxon>
        <taxon>Streptophyta</taxon>
        <taxon>Embryophyta</taxon>
        <taxon>Tracheophyta</taxon>
        <taxon>Spermatophyta</taxon>
        <taxon>Magnoliopsida</taxon>
        <taxon>eudicotyledons</taxon>
        <taxon>Gunneridae</taxon>
        <taxon>Pentapetalae</taxon>
        <taxon>rosids</taxon>
        <taxon>malvids</taxon>
        <taxon>Myrtales</taxon>
        <taxon>Lythraceae</taxon>
        <taxon>Punica</taxon>
    </lineage>
</organism>
<dbReference type="Pfam" id="PF13639">
    <property type="entry name" value="zf-RING_2"/>
    <property type="match status" value="1"/>
</dbReference>
<dbReference type="InterPro" id="IPR044600">
    <property type="entry name" value="ATL1/ATL16-like"/>
</dbReference>
<dbReference type="InterPro" id="IPR013083">
    <property type="entry name" value="Znf_RING/FYVE/PHD"/>
</dbReference>
<evidence type="ECO:0000256" key="7">
    <source>
        <dbReference type="ARBA" id="ARBA00022723"/>
    </source>
</evidence>
<evidence type="ECO:0000256" key="15">
    <source>
        <dbReference type="SAM" id="Phobius"/>
    </source>
</evidence>
<name>A0A6P8BST4_PUNGR</name>
<evidence type="ECO:0000256" key="12">
    <source>
        <dbReference type="ARBA" id="ARBA00023136"/>
    </source>
</evidence>
<keyword evidence="7" id="KW-0479">Metal-binding</keyword>
<dbReference type="OrthoDB" id="9984778at2759"/>
<dbReference type="GO" id="GO:0016567">
    <property type="term" value="P:protein ubiquitination"/>
    <property type="evidence" value="ECO:0007669"/>
    <property type="project" value="UniProtKB-UniPathway"/>
</dbReference>
<keyword evidence="8 14" id="KW-0863">Zinc-finger</keyword>
<evidence type="ECO:0000256" key="14">
    <source>
        <dbReference type="PROSITE-ProRule" id="PRU00175"/>
    </source>
</evidence>
<feature type="transmembrane region" description="Helical" evidence="15">
    <location>
        <begin position="6"/>
        <end position="26"/>
    </location>
</feature>
<dbReference type="Gene3D" id="3.30.40.10">
    <property type="entry name" value="Zinc/RING finger domain, C3HC4 (zinc finger)"/>
    <property type="match status" value="1"/>
</dbReference>
<evidence type="ECO:0000256" key="3">
    <source>
        <dbReference type="ARBA" id="ARBA00004906"/>
    </source>
</evidence>
<dbReference type="UniPathway" id="UPA00143"/>
<keyword evidence="10" id="KW-0862">Zinc</keyword>
<evidence type="ECO:0000256" key="5">
    <source>
        <dbReference type="ARBA" id="ARBA00022679"/>
    </source>
</evidence>
<sequence length="154" mass="16942">MSFSSSSFAIIAIVLGIVIAVLYNYVFSRLCPRRRPDGTSQNQPLADLERSGSWSSSVSAVIPSCKYSGDARLRTKDKTCSVCLAEFQDGEDMRLLPRCSHSFHVLCIDMWLYSHPDCPVCRTDTGISVPLSCRLQTESSETSRSMVSSFGSSP</sequence>
<proteinExistence type="inferred from homology"/>